<keyword evidence="5" id="KW-0843">Virulence</keyword>
<sequence>MFSIAVCEDDNHIRRLFADVLRGDGYNVYEASDGEVLLDILEETHIDMLITDVMMPRMDGFELVKVLRDAGYELPIIMITAKVTMEDKKIGFSLGVDDYMVKPVDTDEILLRVKALLRRAKIASDKKLQIGSTALDYDSLTINHHNTVMDLPKKEFLLLFKLLSSPNKIFTRAQIMDEIWGYSSESDERTVDVHIKRLREKLAHVDDFEIVTVKGLGYKAVKTNDKKTD</sequence>
<dbReference type="InterPro" id="IPR001867">
    <property type="entry name" value="OmpR/PhoB-type_DNA-bd"/>
</dbReference>
<dbReference type="CDD" id="cd00383">
    <property type="entry name" value="trans_reg_C"/>
    <property type="match status" value="1"/>
</dbReference>
<dbReference type="AlphaFoldDB" id="A0A8J8MGQ1"/>
<dbReference type="Gene3D" id="1.10.10.10">
    <property type="entry name" value="Winged helix-like DNA-binding domain superfamily/Winged helix DNA-binding domain"/>
    <property type="match status" value="1"/>
</dbReference>
<dbReference type="Proteomes" id="UP000683246">
    <property type="component" value="Chromosome"/>
</dbReference>
<evidence type="ECO:0000256" key="10">
    <source>
        <dbReference type="ARBA" id="ARBA00037471"/>
    </source>
</evidence>
<keyword evidence="8" id="KW-0804">Transcription</keyword>
<dbReference type="GO" id="GO:0005829">
    <property type="term" value="C:cytosol"/>
    <property type="evidence" value="ECO:0007669"/>
    <property type="project" value="TreeGrafter"/>
</dbReference>
<keyword evidence="4" id="KW-0805">Transcription regulation</keyword>
<evidence type="ECO:0000313" key="16">
    <source>
        <dbReference type="EMBL" id="QUI21231.1"/>
    </source>
</evidence>
<dbReference type="CDD" id="cd17574">
    <property type="entry name" value="REC_OmpR"/>
    <property type="match status" value="1"/>
</dbReference>
<dbReference type="RefSeq" id="WP_212696696.1">
    <property type="nucleotide sequence ID" value="NZ_CP058649.1"/>
</dbReference>
<dbReference type="GO" id="GO:0006355">
    <property type="term" value="P:regulation of DNA-templated transcription"/>
    <property type="evidence" value="ECO:0007669"/>
    <property type="project" value="InterPro"/>
</dbReference>
<feature type="domain" description="OmpR/PhoB-type" evidence="15">
    <location>
        <begin position="125"/>
        <end position="222"/>
    </location>
</feature>
<accession>A0A8J8MGQ1</accession>
<dbReference type="GO" id="GO:0000156">
    <property type="term" value="F:phosphorelay response regulator activity"/>
    <property type="evidence" value="ECO:0007669"/>
    <property type="project" value="TreeGrafter"/>
</dbReference>
<evidence type="ECO:0000313" key="17">
    <source>
        <dbReference type="Proteomes" id="UP000683246"/>
    </source>
</evidence>
<keyword evidence="7" id="KW-0010">Activator</keyword>
<dbReference type="InterPro" id="IPR001789">
    <property type="entry name" value="Sig_transdc_resp-reg_receiver"/>
</dbReference>
<protein>
    <recommendedName>
        <fullName evidence="11">Heme response regulator HssR</fullName>
    </recommendedName>
    <alternativeName>
        <fullName evidence="2">Stage 0 sporulation protein A homolog</fullName>
    </alternativeName>
</protein>
<organism evidence="16 17">
    <name type="scientific">Vallitalea pronyensis</name>
    <dbReference type="NCBI Taxonomy" id="1348613"/>
    <lineage>
        <taxon>Bacteria</taxon>
        <taxon>Bacillati</taxon>
        <taxon>Bacillota</taxon>
        <taxon>Clostridia</taxon>
        <taxon>Lachnospirales</taxon>
        <taxon>Vallitaleaceae</taxon>
        <taxon>Vallitalea</taxon>
    </lineage>
</organism>
<proteinExistence type="predicted"/>
<feature type="DNA-binding region" description="OmpR/PhoB-type" evidence="13">
    <location>
        <begin position="125"/>
        <end position="222"/>
    </location>
</feature>
<dbReference type="InterPro" id="IPR011006">
    <property type="entry name" value="CheY-like_superfamily"/>
</dbReference>
<comment type="subcellular location">
    <subcellularLocation>
        <location evidence="1">Cytoplasm</location>
    </subcellularLocation>
</comment>
<dbReference type="SUPFAM" id="SSF52172">
    <property type="entry name" value="CheY-like"/>
    <property type="match status" value="1"/>
</dbReference>
<dbReference type="GO" id="GO:0000976">
    <property type="term" value="F:transcription cis-regulatory region binding"/>
    <property type="evidence" value="ECO:0007669"/>
    <property type="project" value="TreeGrafter"/>
</dbReference>
<dbReference type="KEGG" id="vpy:HZI73_02565"/>
<keyword evidence="6 13" id="KW-0238">DNA-binding</keyword>
<evidence type="ECO:0000256" key="7">
    <source>
        <dbReference type="ARBA" id="ARBA00023159"/>
    </source>
</evidence>
<evidence type="ECO:0000256" key="6">
    <source>
        <dbReference type="ARBA" id="ARBA00023125"/>
    </source>
</evidence>
<dbReference type="EMBL" id="CP058649">
    <property type="protein sequence ID" value="QUI21231.1"/>
    <property type="molecule type" value="Genomic_DNA"/>
</dbReference>
<reference evidence="16" key="1">
    <citation type="submission" date="2020-07" db="EMBL/GenBank/DDBJ databases">
        <title>Vallitalea pronyensis genome.</title>
        <authorList>
            <person name="Postec A."/>
        </authorList>
    </citation>
    <scope>NUCLEOTIDE SEQUENCE</scope>
    <source>
        <strain evidence="16">FatNI3</strain>
    </source>
</reference>
<evidence type="ECO:0000256" key="1">
    <source>
        <dbReference type="ARBA" id="ARBA00004496"/>
    </source>
</evidence>
<evidence type="ECO:0000256" key="5">
    <source>
        <dbReference type="ARBA" id="ARBA00023026"/>
    </source>
</evidence>
<evidence type="ECO:0000256" key="8">
    <source>
        <dbReference type="ARBA" id="ARBA00023163"/>
    </source>
</evidence>
<dbReference type="Pfam" id="PF00486">
    <property type="entry name" value="Trans_reg_C"/>
    <property type="match status" value="1"/>
</dbReference>
<dbReference type="InterPro" id="IPR039420">
    <property type="entry name" value="WalR-like"/>
</dbReference>
<dbReference type="InterPro" id="IPR036388">
    <property type="entry name" value="WH-like_DNA-bd_sf"/>
</dbReference>
<dbReference type="Gene3D" id="3.40.50.2300">
    <property type="match status" value="1"/>
</dbReference>
<evidence type="ECO:0000256" key="13">
    <source>
        <dbReference type="PROSITE-ProRule" id="PRU01091"/>
    </source>
</evidence>
<keyword evidence="3" id="KW-0963">Cytoplasm</keyword>
<dbReference type="PANTHER" id="PTHR48111">
    <property type="entry name" value="REGULATOR OF RPOS"/>
    <property type="match status" value="1"/>
</dbReference>
<dbReference type="PROSITE" id="PS51755">
    <property type="entry name" value="OMPR_PHOB"/>
    <property type="match status" value="1"/>
</dbReference>
<dbReference type="PROSITE" id="PS50110">
    <property type="entry name" value="RESPONSE_REGULATORY"/>
    <property type="match status" value="1"/>
</dbReference>
<name>A0A8J8MGQ1_9FIRM</name>
<dbReference type="SMART" id="SM00862">
    <property type="entry name" value="Trans_reg_C"/>
    <property type="match status" value="1"/>
</dbReference>
<keyword evidence="17" id="KW-1185">Reference proteome</keyword>
<evidence type="ECO:0000256" key="2">
    <source>
        <dbReference type="ARBA" id="ARBA00018672"/>
    </source>
</evidence>
<evidence type="ECO:0000259" key="14">
    <source>
        <dbReference type="PROSITE" id="PS50110"/>
    </source>
</evidence>
<feature type="domain" description="Response regulatory" evidence="14">
    <location>
        <begin position="3"/>
        <end position="117"/>
    </location>
</feature>
<comment type="function">
    <text evidence="10">Member of the two-component regulatory system HssS/HssR involved in intracellular heme homeostasis and tempering of staphylococcal virulence. Phosphorylated HssR binds to a direct repeat sequence within hrtAB promoter and activates the expression of hrtAB, an efflux pump, in response to extracellular heme, hemin, hemoglobin or blood.</text>
</comment>
<evidence type="ECO:0000259" key="15">
    <source>
        <dbReference type="PROSITE" id="PS51755"/>
    </source>
</evidence>
<evidence type="ECO:0000256" key="11">
    <source>
        <dbReference type="ARBA" id="ARBA00039976"/>
    </source>
</evidence>
<keyword evidence="12" id="KW-0597">Phosphoprotein</keyword>
<comment type="function">
    <text evidence="9">May play the central regulatory role in sporulation. It may be an element of the effector pathway responsible for the activation of sporulation genes in response to nutritional stress. Spo0A may act in concert with spo0H (a sigma factor) to control the expression of some genes that are critical to the sporulation process.</text>
</comment>
<dbReference type="Pfam" id="PF00072">
    <property type="entry name" value="Response_reg"/>
    <property type="match status" value="1"/>
</dbReference>
<evidence type="ECO:0000256" key="12">
    <source>
        <dbReference type="PROSITE-ProRule" id="PRU00169"/>
    </source>
</evidence>
<gene>
    <name evidence="16" type="ORF">HZI73_02565</name>
</gene>
<feature type="modified residue" description="4-aspartylphosphate" evidence="12">
    <location>
        <position position="52"/>
    </location>
</feature>
<dbReference type="PANTHER" id="PTHR48111:SF49">
    <property type="entry name" value="HEME RESPONSE REGULATOR HSSR"/>
    <property type="match status" value="1"/>
</dbReference>
<evidence type="ECO:0000256" key="4">
    <source>
        <dbReference type="ARBA" id="ARBA00023015"/>
    </source>
</evidence>
<dbReference type="SMART" id="SM00448">
    <property type="entry name" value="REC"/>
    <property type="match status" value="1"/>
</dbReference>
<dbReference type="GO" id="GO:0032993">
    <property type="term" value="C:protein-DNA complex"/>
    <property type="evidence" value="ECO:0007669"/>
    <property type="project" value="TreeGrafter"/>
</dbReference>
<evidence type="ECO:0000256" key="9">
    <source>
        <dbReference type="ARBA" id="ARBA00024867"/>
    </source>
</evidence>
<evidence type="ECO:0000256" key="3">
    <source>
        <dbReference type="ARBA" id="ARBA00022490"/>
    </source>
</evidence>